<gene>
    <name evidence="2" type="ORF">CT0861_11371</name>
</gene>
<proteinExistence type="predicted"/>
<evidence type="ECO:0000256" key="1">
    <source>
        <dbReference type="SAM" id="MobiDB-lite"/>
    </source>
</evidence>
<sequence length="161" mass="17279">MVCGTRPCIASGRLVGRLARVTAEGGVLIVTWGDVDVPLIATSTISLASDSITTAAAAKTTTPIEPNNSEPAKMDRTSYAPSTFSETSTVCSFEKDPEVVSESAAAAPKERRSMRQRVKRALRDVGHPPTYRYDLEHGIETQRTVPVGPMGCNVLNMPSRM</sequence>
<evidence type="ECO:0000313" key="2">
    <source>
        <dbReference type="EMBL" id="KZL65731.1"/>
    </source>
</evidence>
<organism evidence="2 3">
    <name type="scientific">Colletotrichum tofieldiae</name>
    <dbReference type="NCBI Taxonomy" id="708197"/>
    <lineage>
        <taxon>Eukaryota</taxon>
        <taxon>Fungi</taxon>
        <taxon>Dikarya</taxon>
        <taxon>Ascomycota</taxon>
        <taxon>Pezizomycotina</taxon>
        <taxon>Sordariomycetes</taxon>
        <taxon>Hypocreomycetidae</taxon>
        <taxon>Glomerellales</taxon>
        <taxon>Glomerellaceae</taxon>
        <taxon>Colletotrichum</taxon>
        <taxon>Colletotrichum spaethianum species complex</taxon>
    </lineage>
</organism>
<protein>
    <submittedName>
        <fullName evidence="2">Uncharacterized protein</fullName>
    </submittedName>
</protein>
<dbReference type="EMBL" id="LFIV01000206">
    <property type="protein sequence ID" value="KZL65731.1"/>
    <property type="molecule type" value="Genomic_DNA"/>
</dbReference>
<reference evidence="2 3" key="1">
    <citation type="submission" date="2015-06" db="EMBL/GenBank/DDBJ databases">
        <title>Survival trade-offs in plant roots during colonization by closely related pathogenic and mutualistic fungi.</title>
        <authorList>
            <person name="Hacquard S."/>
            <person name="Kracher B."/>
            <person name="Hiruma K."/>
            <person name="Weinman A."/>
            <person name="Muench P."/>
            <person name="Garrido Oter R."/>
            <person name="Ver Loren van Themaat E."/>
            <person name="Dallerey J.-F."/>
            <person name="Damm U."/>
            <person name="Henrissat B."/>
            <person name="Lespinet O."/>
            <person name="Thon M."/>
            <person name="Kemen E."/>
            <person name="McHardy A.C."/>
            <person name="Schulze-Lefert P."/>
            <person name="O'Connell R.J."/>
        </authorList>
    </citation>
    <scope>NUCLEOTIDE SEQUENCE [LARGE SCALE GENOMIC DNA]</scope>
    <source>
        <strain evidence="2 3">0861</strain>
    </source>
</reference>
<dbReference type="Proteomes" id="UP000076552">
    <property type="component" value="Unassembled WGS sequence"/>
</dbReference>
<name>A0A166NJ40_9PEZI</name>
<feature type="region of interest" description="Disordered" evidence="1">
    <location>
        <begin position="58"/>
        <end position="81"/>
    </location>
</feature>
<accession>A0A166NJ40</accession>
<evidence type="ECO:0000313" key="3">
    <source>
        <dbReference type="Proteomes" id="UP000076552"/>
    </source>
</evidence>
<dbReference type="AlphaFoldDB" id="A0A166NJ40"/>
<keyword evidence="3" id="KW-1185">Reference proteome</keyword>
<comment type="caution">
    <text evidence="2">The sequence shown here is derived from an EMBL/GenBank/DDBJ whole genome shotgun (WGS) entry which is preliminary data.</text>
</comment>